<gene>
    <name evidence="2" type="ORF">ACFO3I_08110</name>
</gene>
<accession>A0ABV9JLA3</accession>
<dbReference type="InterPro" id="IPR020103">
    <property type="entry name" value="PsdUridine_synth_cat_dom_sf"/>
</dbReference>
<dbReference type="InterPro" id="IPR050188">
    <property type="entry name" value="RluA_PseudoU_synthase"/>
</dbReference>
<keyword evidence="3" id="KW-1185">Reference proteome</keyword>
<evidence type="ECO:0000259" key="1">
    <source>
        <dbReference type="Pfam" id="PF00849"/>
    </source>
</evidence>
<dbReference type="Proteomes" id="UP001595962">
    <property type="component" value="Unassembled WGS sequence"/>
</dbReference>
<dbReference type="InterPro" id="IPR006224">
    <property type="entry name" value="PsdUridine_synth_RluA-like_CS"/>
</dbReference>
<evidence type="ECO:0000313" key="3">
    <source>
        <dbReference type="Proteomes" id="UP001595962"/>
    </source>
</evidence>
<sequence>MSKANTPSEITLPASDQGWRTVLAFLCAHFHRIAPQVWQQRVLDGKVYWYDSGEPITPDTLFKPSRRVCYFREVTIEPQIPFEHQLLYRDEHIVLACKPHFLPVIPGGDFVNECLLERLKRDTGLTDLVPVHRLDNETAGLVLFSCNPQSRAAYYQLFAEGKVEKTYQAVAELPPALQQADLPMQWRVQNRIEKSEPRFLMRQWAGDVNADSSLSLVACREHLGLFELCPHTGKTHQLRLHMQQIGCPILWDKYYPQLQPKQRGNFSQPLQLLAQRLHFTDPISGAEHQFQSSRQLQSWPL</sequence>
<comment type="caution">
    <text evidence="2">The sequence shown here is derived from an EMBL/GenBank/DDBJ whole genome shotgun (WGS) entry which is preliminary data.</text>
</comment>
<dbReference type="Gene3D" id="3.30.2350.10">
    <property type="entry name" value="Pseudouridine synthase"/>
    <property type="match status" value="1"/>
</dbReference>
<organism evidence="2 3">
    <name type="scientific">Rheinheimera marina</name>
    <dbReference type="NCBI Taxonomy" id="1774958"/>
    <lineage>
        <taxon>Bacteria</taxon>
        <taxon>Pseudomonadati</taxon>
        <taxon>Pseudomonadota</taxon>
        <taxon>Gammaproteobacteria</taxon>
        <taxon>Chromatiales</taxon>
        <taxon>Chromatiaceae</taxon>
        <taxon>Rheinheimera</taxon>
    </lineage>
</organism>
<dbReference type="SUPFAM" id="SSF55120">
    <property type="entry name" value="Pseudouridine synthase"/>
    <property type="match status" value="1"/>
</dbReference>
<dbReference type="Pfam" id="PF00849">
    <property type="entry name" value="PseudoU_synth_2"/>
    <property type="match status" value="1"/>
</dbReference>
<protein>
    <submittedName>
        <fullName evidence="2">Pseudouridine synthase</fullName>
    </submittedName>
</protein>
<evidence type="ECO:0000313" key="2">
    <source>
        <dbReference type="EMBL" id="MFC4654974.1"/>
    </source>
</evidence>
<reference evidence="3" key="1">
    <citation type="journal article" date="2019" name="Int. J. Syst. Evol. Microbiol.">
        <title>The Global Catalogue of Microorganisms (GCM) 10K type strain sequencing project: providing services to taxonomists for standard genome sequencing and annotation.</title>
        <authorList>
            <consortium name="The Broad Institute Genomics Platform"/>
            <consortium name="The Broad Institute Genome Sequencing Center for Infectious Disease"/>
            <person name="Wu L."/>
            <person name="Ma J."/>
        </authorList>
    </citation>
    <scope>NUCLEOTIDE SEQUENCE [LARGE SCALE GENOMIC DNA]</scope>
    <source>
        <strain evidence="3">DT28</strain>
    </source>
</reference>
<dbReference type="EMBL" id="JBHSGB010000006">
    <property type="protein sequence ID" value="MFC4654974.1"/>
    <property type="molecule type" value="Genomic_DNA"/>
</dbReference>
<dbReference type="InterPro" id="IPR006145">
    <property type="entry name" value="PsdUridine_synth_RsuA/RluA"/>
</dbReference>
<name>A0ABV9JLA3_9GAMM</name>
<dbReference type="PROSITE" id="PS01129">
    <property type="entry name" value="PSI_RLU"/>
    <property type="match status" value="1"/>
</dbReference>
<dbReference type="RefSeq" id="WP_377333189.1">
    <property type="nucleotide sequence ID" value="NZ_JBHSGB010000006.1"/>
</dbReference>
<dbReference type="PANTHER" id="PTHR21600:SF84">
    <property type="entry name" value="PSEUDOURIDINE SYNTHASE RSUA_RLUA-LIKE DOMAIN-CONTAINING PROTEIN"/>
    <property type="match status" value="1"/>
</dbReference>
<proteinExistence type="predicted"/>
<feature type="domain" description="Pseudouridine synthase RsuA/RluA-like" evidence="1">
    <location>
        <begin position="92"/>
        <end position="244"/>
    </location>
</feature>
<dbReference type="PANTHER" id="PTHR21600">
    <property type="entry name" value="MITOCHONDRIAL RNA PSEUDOURIDINE SYNTHASE"/>
    <property type="match status" value="1"/>
</dbReference>